<sequence>MEGLLGIRLLWVLQLSNMAIASPATVSNCCEGDILLLLDSSGSVSNYEFFRLLLFATELLRPFSLGQGHVRVGLLQVGTNPLLEFGLDVHSNQQSLQKALQSVRQLQGDTNTEAALRVAQRRLTETDEKVPKILLWLTDGVQPGDVDKPMSELKAQGVSVLAVSTVHGNYQVLQRAVTPPRQSHLYSVDIDHIEIITEDLREAIIKIIRAQRLRVVHLTSHSAELQWRPVLSADSGHYELWYNSMGKTDHETRRVLPADSSRVELTDLQPDTTYTAALHPESNQKLFNTLSVNFTTLPDVVSPAVVSVSDSGPRQIRVSWGPLQLTRVQRYTVEYGAIPSGEVHTMTLPSQQNSTVLTGLEPGTQYLVTVSALHVNGRERALTVRACTQEASLPALADLQLTLVEYQEIQVAWQAHQEGLKGYWLSWETETPRSVKPSMSSVYLPPTSRSTRLTHLAPSSRVCVSPVYSSGRGDGLCCTAERHADKVVEKEAKMGDHMEIDGETLLVGMGLRVSVSPVQTAFYLILVILGILGNATVVGVIGMSVVTDHIGGRNSDIIIINMALSNLLVSVMRNIPLVISDIGLELYSSKEWCQILMGVWVWLRSVNVWSTLFLSAFHLQTLRRVAPTMVNHNGPRSLPKSLLLSLALIWLLNFIYSIPAHIFSTSGDVNSTETLMLVSSTTRPLLGCVWNFPSSYSGLAYATTSMVIHETIPIILMAFTNLGSLYTLYTHSRVRSSAQDAPVTKRVPAERRAAKLTVSQGHHHGTESYKQRGREVGHSQQPFSMVPPVMVVVRHRSNLEHPAHHKQRHQRHDYMSCFAFSGHVFVHLRVAFS</sequence>
<dbReference type="SUPFAM" id="SSF53300">
    <property type="entry name" value="vWA-like"/>
    <property type="match status" value="1"/>
</dbReference>
<evidence type="ECO:0000259" key="16">
    <source>
        <dbReference type="PROSITE" id="PS50234"/>
    </source>
</evidence>
<dbReference type="CDD" id="cd00637">
    <property type="entry name" value="7tm_classA_rhodopsin-like"/>
    <property type="match status" value="1"/>
</dbReference>
<comment type="subcellular location">
    <subcellularLocation>
        <location evidence="1">Membrane</location>
        <topology evidence="1">Multi-pass membrane protein</topology>
    </subcellularLocation>
    <subcellularLocation>
        <location evidence="2">Secreted</location>
        <location evidence="2">Extracellular space</location>
    </subcellularLocation>
</comment>
<dbReference type="CDD" id="cd00063">
    <property type="entry name" value="FN3"/>
    <property type="match status" value="2"/>
</dbReference>
<organism evidence="19 20">
    <name type="scientific">Liparis tanakae</name>
    <name type="common">Tanaka's snailfish</name>
    <dbReference type="NCBI Taxonomy" id="230148"/>
    <lineage>
        <taxon>Eukaryota</taxon>
        <taxon>Metazoa</taxon>
        <taxon>Chordata</taxon>
        <taxon>Craniata</taxon>
        <taxon>Vertebrata</taxon>
        <taxon>Euteleostomi</taxon>
        <taxon>Actinopterygii</taxon>
        <taxon>Neopterygii</taxon>
        <taxon>Teleostei</taxon>
        <taxon>Neoteleostei</taxon>
        <taxon>Acanthomorphata</taxon>
        <taxon>Eupercaria</taxon>
        <taxon>Perciformes</taxon>
        <taxon>Cottioidei</taxon>
        <taxon>Cottales</taxon>
        <taxon>Liparidae</taxon>
        <taxon>Liparis</taxon>
    </lineage>
</organism>
<dbReference type="GO" id="GO:0005576">
    <property type="term" value="C:extracellular region"/>
    <property type="evidence" value="ECO:0007669"/>
    <property type="project" value="UniProtKB-SubCell"/>
</dbReference>
<evidence type="ECO:0000256" key="13">
    <source>
        <dbReference type="SAM" id="MobiDB-lite"/>
    </source>
</evidence>
<feature type="domain" description="VWFA" evidence="16">
    <location>
        <begin position="33"/>
        <end position="204"/>
    </location>
</feature>
<dbReference type="Gene3D" id="3.40.50.410">
    <property type="entry name" value="von Willebrand factor, type A domain"/>
    <property type="match status" value="1"/>
</dbReference>
<accession>A0A4Z2J6L4</accession>
<evidence type="ECO:0000256" key="1">
    <source>
        <dbReference type="ARBA" id="ARBA00004141"/>
    </source>
</evidence>
<dbReference type="PANTHER" id="PTHR11394:SF137">
    <property type="entry name" value="C-X-C CHEMOKINE RECEPTOR TYPE 3 ISOFORM X1-RELATED"/>
    <property type="match status" value="1"/>
</dbReference>
<keyword evidence="11" id="KW-0807">Transducer</keyword>
<dbReference type="InterPro" id="IPR036116">
    <property type="entry name" value="FN3_sf"/>
</dbReference>
<evidence type="ECO:0000259" key="18">
    <source>
        <dbReference type="PROSITE" id="PS50853"/>
    </source>
</evidence>
<dbReference type="InterPro" id="IPR007960">
    <property type="entry name" value="TAS2R"/>
</dbReference>
<dbReference type="EMBL" id="SRLO01000020">
    <property type="protein sequence ID" value="TNN85571.1"/>
    <property type="molecule type" value="Genomic_DNA"/>
</dbReference>
<comment type="similarity">
    <text evidence="3 12">Belongs to the G-protein coupled receptor T2R family.</text>
</comment>
<dbReference type="GO" id="GO:0033038">
    <property type="term" value="F:bitter taste receptor activity"/>
    <property type="evidence" value="ECO:0007669"/>
    <property type="project" value="InterPro"/>
</dbReference>
<dbReference type="PROSITE" id="PS50853">
    <property type="entry name" value="FN3"/>
    <property type="match status" value="2"/>
</dbReference>
<name>A0A4Z2J6L4_9TELE</name>
<evidence type="ECO:0000313" key="20">
    <source>
        <dbReference type="Proteomes" id="UP000314294"/>
    </source>
</evidence>
<evidence type="ECO:0000256" key="8">
    <source>
        <dbReference type="ARBA" id="ARBA00023040"/>
    </source>
</evidence>
<dbReference type="GO" id="GO:0016020">
    <property type="term" value="C:membrane"/>
    <property type="evidence" value="ECO:0007669"/>
    <property type="project" value="UniProtKB-SubCell"/>
</dbReference>
<evidence type="ECO:0000256" key="6">
    <source>
        <dbReference type="ARBA" id="ARBA00022692"/>
    </source>
</evidence>
<dbReference type="Gene3D" id="1.20.1070.10">
    <property type="entry name" value="Rhodopsin 7-helix transmembrane proteins"/>
    <property type="match status" value="1"/>
</dbReference>
<feature type="transmembrane region" description="Helical" evidence="14">
    <location>
        <begin position="711"/>
        <end position="729"/>
    </location>
</feature>
<dbReference type="InterPro" id="IPR003961">
    <property type="entry name" value="FN3_dom"/>
</dbReference>
<keyword evidence="7 14" id="KW-1133">Transmembrane helix</keyword>
<feature type="compositionally biased region" description="Basic and acidic residues" evidence="13">
    <location>
        <begin position="764"/>
        <end position="777"/>
    </location>
</feature>
<dbReference type="Pfam" id="PF00041">
    <property type="entry name" value="fn3"/>
    <property type="match status" value="2"/>
</dbReference>
<dbReference type="Gene3D" id="2.60.40.10">
    <property type="entry name" value="Immunoglobulins"/>
    <property type="match status" value="3"/>
</dbReference>
<keyword evidence="4" id="KW-0919">Taste</keyword>
<evidence type="ECO:0000256" key="9">
    <source>
        <dbReference type="ARBA" id="ARBA00023136"/>
    </source>
</evidence>
<dbReference type="InterPro" id="IPR017452">
    <property type="entry name" value="GPCR_Rhodpsn_7TM"/>
</dbReference>
<evidence type="ECO:0000256" key="12">
    <source>
        <dbReference type="RuleBase" id="RU004423"/>
    </source>
</evidence>
<dbReference type="Proteomes" id="UP000314294">
    <property type="component" value="Unassembled WGS sequence"/>
</dbReference>
<dbReference type="InterPro" id="IPR036465">
    <property type="entry name" value="vWFA_dom_sf"/>
</dbReference>
<dbReference type="FunFam" id="2.60.40.10:FF:001442">
    <property type="entry name" value="von Willebrand factor A domain containing 1"/>
    <property type="match status" value="1"/>
</dbReference>
<feature type="signal peptide" evidence="15">
    <location>
        <begin position="1"/>
        <end position="21"/>
    </location>
</feature>
<dbReference type="GO" id="GO:0004930">
    <property type="term" value="F:G protein-coupled receptor activity"/>
    <property type="evidence" value="ECO:0007669"/>
    <property type="project" value="UniProtKB-KW"/>
</dbReference>
<evidence type="ECO:0000256" key="7">
    <source>
        <dbReference type="ARBA" id="ARBA00022989"/>
    </source>
</evidence>
<dbReference type="PROSITE" id="PS50262">
    <property type="entry name" value="G_PROTEIN_RECEP_F1_2"/>
    <property type="match status" value="1"/>
</dbReference>
<dbReference type="Pfam" id="PF00092">
    <property type="entry name" value="VWA"/>
    <property type="match status" value="1"/>
</dbReference>
<evidence type="ECO:0000256" key="14">
    <source>
        <dbReference type="SAM" id="Phobius"/>
    </source>
</evidence>
<dbReference type="AlphaFoldDB" id="A0A4Z2J6L4"/>
<dbReference type="PROSITE" id="PS50234">
    <property type="entry name" value="VWFA"/>
    <property type="match status" value="1"/>
</dbReference>
<evidence type="ECO:0000256" key="2">
    <source>
        <dbReference type="ARBA" id="ARBA00004239"/>
    </source>
</evidence>
<feature type="domain" description="Fibronectin type-III" evidence="18">
    <location>
        <begin position="209"/>
        <end position="299"/>
    </location>
</feature>
<evidence type="ECO:0000256" key="5">
    <source>
        <dbReference type="ARBA" id="ARBA00022606"/>
    </source>
</evidence>
<dbReference type="InterPro" id="IPR002035">
    <property type="entry name" value="VWF_A"/>
</dbReference>
<keyword evidence="10" id="KW-0675">Receptor</keyword>
<feature type="transmembrane region" description="Helical" evidence="14">
    <location>
        <begin position="558"/>
        <end position="579"/>
    </location>
</feature>
<feature type="transmembrane region" description="Helical" evidence="14">
    <location>
        <begin position="642"/>
        <end position="663"/>
    </location>
</feature>
<dbReference type="PRINTS" id="PR00453">
    <property type="entry name" value="VWFADOMAIN"/>
</dbReference>
<evidence type="ECO:0000256" key="3">
    <source>
        <dbReference type="ARBA" id="ARBA00007376"/>
    </source>
</evidence>
<evidence type="ECO:0000256" key="10">
    <source>
        <dbReference type="ARBA" id="ARBA00023170"/>
    </source>
</evidence>
<feature type="domain" description="G-protein coupled receptors family 1 profile" evidence="17">
    <location>
        <begin position="533"/>
        <end position="758"/>
    </location>
</feature>
<keyword evidence="8" id="KW-0297">G-protein coupled receptor</keyword>
<feature type="region of interest" description="Disordered" evidence="13">
    <location>
        <begin position="755"/>
        <end position="780"/>
    </location>
</feature>
<keyword evidence="20" id="KW-1185">Reference proteome</keyword>
<evidence type="ECO:0000313" key="19">
    <source>
        <dbReference type="EMBL" id="TNN85571.1"/>
    </source>
</evidence>
<evidence type="ECO:0000256" key="4">
    <source>
        <dbReference type="ARBA" id="ARBA00022480"/>
    </source>
</evidence>
<keyword evidence="5" id="KW-0716">Sensory transduction</keyword>
<dbReference type="InterPro" id="IPR013783">
    <property type="entry name" value="Ig-like_fold"/>
</dbReference>
<evidence type="ECO:0000256" key="11">
    <source>
        <dbReference type="ARBA" id="ARBA00023224"/>
    </source>
</evidence>
<feature type="transmembrane region" description="Helical" evidence="14">
    <location>
        <begin position="521"/>
        <end position="546"/>
    </location>
</feature>
<dbReference type="PANTHER" id="PTHR11394">
    <property type="entry name" value="TASTE RECEPTOR TYPE 2"/>
    <property type="match status" value="1"/>
</dbReference>
<feature type="domain" description="Fibronectin type-III" evidence="18">
    <location>
        <begin position="302"/>
        <end position="391"/>
    </location>
</feature>
<dbReference type="PRINTS" id="PR00237">
    <property type="entry name" value="GPCRRHODOPSN"/>
</dbReference>
<dbReference type="SMART" id="SM00060">
    <property type="entry name" value="FN3"/>
    <property type="match status" value="3"/>
</dbReference>
<evidence type="ECO:0000259" key="17">
    <source>
        <dbReference type="PROSITE" id="PS50262"/>
    </source>
</evidence>
<feature type="chain" id="PRO_5021500913" evidence="15">
    <location>
        <begin position="22"/>
        <end position="833"/>
    </location>
</feature>
<proteinExistence type="inferred from homology"/>
<dbReference type="SMART" id="SM00327">
    <property type="entry name" value="VWA"/>
    <property type="match status" value="1"/>
</dbReference>
<evidence type="ECO:0000256" key="15">
    <source>
        <dbReference type="SAM" id="SignalP"/>
    </source>
</evidence>
<comment type="caution">
    <text evidence="19">The sequence shown here is derived from an EMBL/GenBank/DDBJ whole genome shotgun (WGS) entry which is preliminary data.</text>
</comment>
<dbReference type="Pfam" id="PF05296">
    <property type="entry name" value="TAS2R"/>
    <property type="match status" value="1"/>
</dbReference>
<dbReference type="OrthoDB" id="9949424at2759"/>
<keyword evidence="9 14" id="KW-0472">Membrane</keyword>
<dbReference type="InterPro" id="IPR000276">
    <property type="entry name" value="GPCR_Rhodpsn"/>
</dbReference>
<keyword evidence="6 14" id="KW-0812">Transmembrane</keyword>
<protein>
    <submittedName>
        <fullName evidence="19">von Willebrand factor A domain-containing protein 1</fullName>
    </submittedName>
</protein>
<keyword evidence="15" id="KW-0732">Signal</keyword>
<gene>
    <name evidence="19" type="primary">VWA1_0</name>
    <name evidence="19" type="ORF">EYF80_004204</name>
</gene>
<reference evidence="19 20" key="1">
    <citation type="submission" date="2019-03" db="EMBL/GenBank/DDBJ databases">
        <title>First draft genome of Liparis tanakae, snailfish: a comprehensive survey of snailfish specific genes.</title>
        <authorList>
            <person name="Kim W."/>
            <person name="Song I."/>
            <person name="Jeong J.-H."/>
            <person name="Kim D."/>
            <person name="Kim S."/>
            <person name="Ryu S."/>
            <person name="Song J.Y."/>
            <person name="Lee S.K."/>
        </authorList>
    </citation>
    <scope>NUCLEOTIDE SEQUENCE [LARGE SCALE GENOMIC DNA]</scope>
    <source>
        <tissue evidence="19">Muscle</tissue>
    </source>
</reference>
<dbReference type="SUPFAM" id="SSF81321">
    <property type="entry name" value="Family A G protein-coupled receptor-like"/>
    <property type="match status" value="1"/>
</dbReference>
<dbReference type="SUPFAM" id="SSF49265">
    <property type="entry name" value="Fibronectin type III"/>
    <property type="match status" value="1"/>
</dbReference>
<feature type="transmembrane region" description="Helical" evidence="14">
    <location>
        <begin position="599"/>
        <end position="621"/>
    </location>
</feature>